<dbReference type="PANTHER" id="PTHR34875:SF6">
    <property type="entry name" value="UPF0237 PROTEIN MJ1558"/>
    <property type="match status" value="1"/>
</dbReference>
<dbReference type="InterPro" id="IPR016867">
    <property type="entry name" value="GcvR"/>
</dbReference>
<dbReference type="PIRSF" id="PIRSF028103">
    <property type="entry name" value="GcvR"/>
    <property type="match status" value="1"/>
</dbReference>
<proteinExistence type="predicted"/>
<sequence>MSEELVITAVGPDRPGITSEFSGHVHRAGANLADARMINLRGRFALVALVLGDRQTLDNTRRVLEGAAREMGLAIEFSSAEKAPPRGGVPFRLRSYSMDQPGIVHKLTRYLHEQGVNIEELETRLESAPFMGTPVFTMTLVMLVPNHVSVKALRHNLDELGGALNCDIDLDPA</sequence>
<dbReference type="PANTHER" id="PTHR34875">
    <property type="entry name" value="UPF0237 PROTEIN MJ1558"/>
    <property type="match status" value="1"/>
</dbReference>
<evidence type="ECO:0000313" key="3">
    <source>
        <dbReference type="Proteomes" id="UP001370348"/>
    </source>
</evidence>
<dbReference type="InterPro" id="IPR045865">
    <property type="entry name" value="ACT-like_dom_sf"/>
</dbReference>
<organism evidence="2 3">
    <name type="scientific">Pendulispora albinea</name>
    <dbReference type="NCBI Taxonomy" id="2741071"/>
    <lineage>
        <taxon>Bacteria</taxon>
        <taxon>Pseudomonadati</taxon>
        <taxon>Myxococcota</taxon>
        <taxon>Myxococcia</taxon>
        <taxon>Myxococcales</taxon>
        <taxon>Sorangiineae</taxon>
        <taxon>Pendulisporaceae</taxon>
        <taxon>Pendulispora</taxon>
    </lineage>
</organism>
<evidence type="ECO:0000313" key="2">
    <source>
        <dbReference type="EMBL" id="WXB12739.1"/>
    </source>
</evidence>
<dbReference type="Pfam" id="PF13740">
    <property type="entry name" value="ACT_6"/>
    <property type="match status" value="1"/>
</dbReference>
<feature type="domain" description="ACT" evidence="1">
    <location>
        <begin position="92"/>
        <end position="173"/>
    </location>
</feature>
<dbReference type="Proteomes" id="UP001370348">
    <property type="component" value="Chromosome"/>
</dbReference>
<dbReference type="RefSeq" id="WP_394822360.1">
    <property type="nucleotide sequence ID" value="NZ_CP089984.1"/>
</dbReference>
<dbReference type="InterPro" id="IPR002912">
    <property type="entry name" value="ACT_dom"/>
</dbReference>
<keyword evidence="3" id="KW-1185">Reference proteome</keyword>
<gene>
    <name evidence="2" type="ORF">LZC94_33425</name>
</gene>
<accession>A0ABZ2LPB9</accession>
<evidence type="ECO:0000259" key="1">
    <source>
        <dbReference type="PROSITE" id="PS51671"/>
    </source>
</evidence>
<dbReference type="Gene3D" id="3.30.70.260">
    <property type="match status" value="2"/>
</dbReference>
<feature type="domain" description="ACT" evidence="1">
    <location>
        <begin position="6"/>
        <end position="85"/>
    </location>
</feature>
<name>A0ABZ2LPB9_9BACT</name>
<protein>
    <recommendedName>
        <fullName evidence="1">ACT domain-containing protein</fullName>
    </recommendedName>
</protein>
<dbReference type="CDD" id="cd04869">
    <property type="entry name" value="ACT_GcvR_2"/>
    <property type="match status" value="1"/>
</dbReference>
<reference evidence="2 3" key="1">
    <citation type="submission" date="2021-12" db="EMBL/GenBank/DDBJ databases">
        <title>Discovery of the Pendulisporaceae a myxobacterial family with distinct sporulation behavior and unique specialized metabolism.</title>
        <authorList>
            <person name="Garcia R."/>
            <person name="Popoff A."/>
            <person name="Bader C.D."/>
            <person name="Loehr J."/>
            <person name="Walesch S."/>
            <person name="Walt C."/>
            <person name="Boldt J."/>
            <person name="Bunk B."/>
            <person name="Haeckl F.J.F.P.J."/>
            <person name="Gunesch A.P."/>
            <person name="Birkelbach J."/>
            <person name="Nuebel U."/>
            <person name="Pietschmann T."/>
            <person name="Bach T."/>
            <person name="Mueller R."/>
        </authorList>
    </citation>
    <scope>NUCLEOTIDE SEQUENCE [LARGE SCALE GENOMIC DNA]</scope>
    <source>
        <strain evidence="2 3">MSr11954</strain>
    </source>
</reference>
<dbReference type="EMBL" id="CP089984">
    <property type="protein sequence ID" value="WXB12739.1"/>
    <property type="molecule type" value="Genomic_DNA"/>
</dbReference>
<dbReference type="SUPFAM" id="SSF55021">
    <property type="entry name" value="ACT-like"/>
    <property type="match status" value="2"/>
</dbReference>
<dbReference type="PROSITE" id="PS51671">
    <property type="entry name" value="ACT"/>
    <property type="match status" value="2"/>
</dbReference>
<dbReference type="InterPro" id="IPR050990">
    <property type="entry name" value="UPF0237/GcvR_regulator"/>
</dbReference>